<evidence type="ECO:0000313" key="5">
    <source>
        <dbReference type="EMBL" id="VDP00288.1"/>
    </source>
</evidence>
<evidence type="ECO:0000256" key="1">
    <source>
        <dbReference type="ARBA" id="ARBA00022729"/>
    </source>
</evidence>
<evidence type="ECO:0000313" key="6">
    <source>
        <dbReference type="Proteomes" id="UP000270296"/>
    </source>
</evidence>
<dbReference type="Gene3D" id="2.60.40.4100">
    <property type="entry name" value="Zona pellucida, ZP-C domain"/>
    <property type="match status" value="1"/>
</dbReference>
<keyword evidence="3" id="KW-1133">Transmembrane helix</keyword>
<reference evidence="5 6" key="2">
    <citation type="submission" date="2018-11" db="EMBL/GenBank/DDBJ databases">
        <authorList>
            <consortium name="Pathogen Informatics"/>
        </authorList>
    </citation>
    <scope>NUCLEOTIDE SEQUENCE [LARGE SCALE GENOMIC DNA]</scope>
</reference>
<dbReference type="Pfam" id="PF00100">
    <property type="entry name" value="Zona_pellucida"/>
    <property type="match status" value="1"/>
</dbReference>
<accession>A0A183IHT0</accession>
<keyword evidence="1" id="KW-0732">Signal</keyword>
<dbReference type="InterPro" id="IPR055355">
    <property type="entry name" value="ZP-C"/>
</dbReference>
<keyword evidence="3" id="KW-0812">Transmembrane</keyword>
<evidence type="ECO:0000313" key="7">
    <source>
        <dbReference type="WBParaSite" id="SBAD_0000332101-mRNA-1"/>
    </source>
</evidence>
<dbReference type="PANTHER" id="PTHR14002:SF43">
    <property type="entry name" value="DELTA-LIKE PROTEIN"/>
    <property type="match status" value="1"/>
</dbReference>
<evidence type="ECO:0000259" key="4">
    <source>
        <dbReference type="Pfam" id="PF00100"/>
    </source>
</evidence>
<dbReference type="WBParaSite" id="SBAD_0000332101-mRNA-1">
    <property type="protein sequence ID" value="SBAD_0000332101-mRNA-1"/>
    <property type="gene ID" value="SBAD_0000332101"/>
</dbReference>
<sequence>MQYEIGNGRRTGDEDDEGNEANEVRTCIGVCAVRSVLCESGSLQEEENGRSEVGDRSDRRQSQQFLSTECDDVDGSSDGGHAVRFLAFSLALSVGRSVGRSLFWRLAVKCDRRRSDDAHNRQTTRSWRWRRRFWLWFVFDFGFGRSVGAAASSSACLPSLLLSCPRLCALPCSCVAVRGLMCLSCWPSPPPRRCAMVEFAVVLVLFATAVVAVRPRLHNQTNTVATSPDSLSFYFSIRESNSPQSVPWAKYPHTLLLGRRIYVDVKMTDARNAQPPDPDFRPLPKECYFTRTSSPANEDKYLLITAGCPSESSVILHYGDRSEQKSTFSVEPQRLYFAASFMFLHCKATVCSISGGRDKDAACKPNALLWLEFMTDIDSSDRHFSARGGVRHNTGGLQNYSMMYHPLIGAWHRGFRRRLWSRSLSNLAIVTAPDARFKRVSVEEQKQLCELFDQLCDRITVVIRYLAAASVTSDEKYVERMKALSSQVPHKFLSTGPIRPIILDDSDISTTATHPYVNKASTAMCVPCPGAQPAPVSAEQQLMFVKGLTISSVFVISSAAFVVGMLLMGGMWYIYEVTKPNKGEKQRRRNAESDSTLSTESALPNTHSLLTSIDL</sequence>
<dbReference type="EMBL" id="UZAM01007608">
    <property type="protein sequence ID" value="VDP00288.1"/>
    <property type="molecule type" value="Genomic_DNA"/>
</dbReference>
<keyword evidence="6" id="KW-1185">Reference proteome</keyword>
<proteinExistence type="predicted"/>
<dbReference type="Proteomes" id="UP000270296">
    <property type="component" value="Unassembled WGS sequence"/>
</dbReference>
<gene>
    <name evidence="5" type="ORF">SBAD_LOCUS3175</name>
</gene>
<feature type="transmembrane region" description="Helical" evidence="3">
    <location>
        <begin position="553"/>
        <end position="575"/>
    </location>
</feature>
<dbReference type="PANTHER" id="PTHR14002">
    <property type="entry name" value="ENDOGLIN/TGF-BETA RECEPTOR TYPE III"/>
    <property type="match status" value="1"/>
</dbReference>
<evidence type="ECO:0000256" key="3">
    <source>
        <dbReference type="SAM" id="Phobius"/>
    </source>
</evidence>
<feature type="domain" description="ZP-C" evidence="4">
    <location>
        <begin position="241"/>
        <end position="363"/>
    </location>
</feature>
<dbReference type="AlphaFoldDB" id="A0A183IHT0"/>
<reference evidence="7" key="1">
    <citation type="submission" date="2016-06" db="UniProtKB">
        <authorList>
            <consortium name="WormBaseParasite"/>
        </authorList>
    </citation>
    <scope>IDENTIFICATION</scope>
</reference>
<dbReference type="OrthoDB" id="8963415at2759"/>
<name>A0A183IHT0_9BILA</name>
<protein>
    <submittedName>
        <fullName evidence="7">ZP domain-containing protein</fullName>
    </submittedName>
</protein>
<organism evidence="7">
    <name type="scientific">Soboliphyme baturini</name>
    <dbReference type="NCBI Taxonomy" id="241478"/>
    <lineage>
        <taxon>Eukaryota</taxon>
        <taxon>Metazoa</taxon>
        <taxon>Ecdysozoa</taxon>
        <taxon>Nematoda</taxon>
        <taxon>Enoplea</taxon>
        <taxon>Dorylaimia</taxon>
        <taxon>Dioctophymatida</taxon>
        <taxon>Dioctophymatoidea</taxon>
        <taxon>Soboliphymatidae</taxon>
        <taxon>Soboliphyme</taxon>
    </lineage>
</organism>
<dbReference type="InterPro" id="IPR042235">
    <property type="entry name" value="ZP-C_dom"/>
</dbReference>
<evidence type="ECO:0000256" key="2">
    <source>
        <dbReference type="ARBA" id="ARBA00023157"/>
    </source>
</evidence>
<keyword evidence="2" id="KW-1015">Disulfide bond</keyword>
<keyword evidence="3" id="KW-0472">Membrane</keyword>